<evidence type="ECO:0000313" key="2">
    <source>
        <dbReference type="WBParaSite" id="jg11350"/>
    </source>
</evidence>
<reference evidence="2" key="1">
    <citation type="submission" date="2022-11" db="UniProtKB">
        <authorList>
            <consortium name="WormBaseParasite"/>
        </authorList>
    </citation>
    <scope>IDENTIFICATION</scope>
</reference>
<accession>A0A915CR84</accession>
<keyword evidence="1" id="KW-1185">Reference proteome</keyword>
<evidence type="ECO:0000313" key="1">
    <source>
        <dbReference type="Proteomes" id="UP000887574"/>
    </source>
</evidence>
<sequence>MFLGTKYSQVLEDSENTLSSHPDSVKVSSIRLQRAMTDRLKELANYAQKNYEKANNYFKRKLLDISRNHPSIQKKISGRANTPLQIHLDSVAMKVEFAPLMHSTNYLRVENSKTIQFQIPFDVLITLKEPEQKIRNMYIGIPNQTSFTKDWIVAEWTKEKHLNKVLKAEYIEDWLK</sequence>
<organism evidence="1 2">
    <name type="scientific">Ditylenchus dipsaci</name>
    <dbReference type="NCBI Taxonomy" id="166011"/>
    <lineage>
        <taxon>Eukaryota</taxon>
        <taxon>Metazoa</taxon>
        <taxon>Ecdysozoa</taxon>
        <taxon>Nematoda</taxon>
        <taxon>Chromadorea</taxon>
        <taxon>Rhabditida</taxon>
        <taxon>Tylenchina</taxon>
        <taxon>Tylenchomorpha</taxon>
        <taxon>Sphaerularioidea</taxon>
        <taxon>Anguinidae</taxon>
        <taxon>Anguininae</taxon>
        <taxon>Ditylenchus</taxon>
    </lineage>
</organism>
<dbReference type="AlphaFoldDB" id="A0A915CR84"/>
<protein>
    <submittedName>
        <fullName evidence="2">Uncharacterized protein</fullName>
    </submittedName>
</protein>
<dbReference type="Proteomes" id="UP000887574">
    <property type="component" value="Unplaced"/>
</dbReference>
<name>A0A915CR84_9BILA</name>
<dbReference type="WBParaSite" id="jg11350">
    <property type="protein sequence ID" value="jg11350"/>
    <property type="gene ID" value="jg11350"/>
</dbReference>
<proteinExistence type="predicted"/>